<organism evidence="2 3">
    <name type="scientific">Vibrio parahaemolyticus</name>
    <dbReference type="NCBI Taxonomy" id="670"/>
    <lineage>
        <taxon>Bacteria</taxon>
        <taxon>Pseudomonadati</taxon>
        <taxon>Pseudomonadota</taxon>
        <taxon>Gammaproteobacteria</taxon>
        <taxon>Vibrionales</taxon>
        <taxon>Vibrionaceae</taxon>
        <taxon>Vibrio</taxon>
    </lineage>
</organism>
<accession>A0A227J6S6</accession>
<evidence type="ECO:0000313" key="3">
    <source>
        <dbReference type="Proteomes" id="UP000214596"/>
    </source>
</evidence>
<dbReference type="SUPFAM" id="SSF49344">
    <property type="entry name" value="CBD9-like"/>
    <property type="match status" value="1"/>
</dbReference>
<dbReference type="EMBL" id="NIXT01001832">
    <property type="protein sequence ID" value="OXE30821.1"/>
    <property type="molecule type" value="Genomic_DNA"/>
</dbReference>
<protein>
    <recommendedName>
        <fullName evidence="1">Glucodextranase-like C-terminal domain-containing protein</fullName>
    </recommendedName>
</protein>
<dbReference type="Gene3D" id="2.60.40.1190">
    <property type="match status" value="1"/>
</dbReference>
<dbReference type="Pfam" id="PF09985">
    <property type="entry name" value="Glucodextran_C"/>
    <property type="match status" value="1"/>
</dbReference>
<evidence type="ECO:0000259" key="1">
    <source>
        <dbReference type="Pfam" id="PF09985"/>
    </source>
</evidence>
<name>A0A227J6S6_VIBPH</name>
<reference evidence="2 3" key="1">
    <citation type="journal article" date="2017" name="Appl. Environ. Microbiol.">
        <title>Parallel evolution of two clades of a major Atlantic endemic Vibrio parahaemolyticus pathogen lineage by independent acquisition of related pathogenicity islands.</title>
        <authorList>
            <person name="Xu F."/>
            <person name="Gonzalez-Escalona N."/>
            <person name="Drees K.P."/>
            <person name="Sebra R.P."/>
            <person name="Cooper V.S."/>
            <person name="Jones S.H."/>
            <person name="Whistler C.A."/>
        </authorList>
    </citation>
    <scope>NUCLEOTIDE SEQUENCE [LARGE SCALE GENOMIC DNA]</scope>
    <source>
        <strain evidence="2 3">MAVP-3</strain>
    </source>
</reference>
<gene>
    <name evidence="2" type="ORF">CA163_21340</name>
</gene>
<dbReference type="AlphaFoldDB" id="A0A227J6S6"/>
<dbReference type="InterPro" id="IPR019248">
    <property type="entry name" value="Glucodextran_C"/>
</dbReference>
<feature type="non-terminal residue" evidence="2">
    <location>
        <position position="1"/>
    </location>
</feature>
<feature type="domain" description="Glucodextranase-like C-terminal" evidence="1">
    <location>
        <begin position="9"/>
        <end position="72"/>
    </location>
</feature>
<dbReference type="Proteomes" id="UP000214596">
    <property type="component" value="Unassembled WGS sequence"/>
</dbReference>
<comment type="caution">
    <text evidence="2">The sequence shown here is derived from an EMBL/GenBank/DDBJ whole genome shotgun (WGS) entry which is preliminary data.</text>
</comment>
<evidence type="ECO:0000313" key="2">
    <source>
        <dbReference type="EMBL" id="OXE30821.1"/>
    </source>
</evidence>
<sequence>GEAVTPAPTVTVDKANNTISMDFASDALGRPESLDGIRFYVTTWDLDGLSATYRPLEQDKGPWNFSGGASDESKIWDDLPIITLSE</sequence>
<proteinExistence type="predicted"/>